<accession>K0K5K4</accession>
<dbReference type="AlphaFoldDB" id="K0K5K4"/>
<feature type="domain" description="Histidine kinase/HSP90-like ATPase" evidence="2">
    <location>
        <begin position="289"/>
        <end position="369"/>
    </location>
</feature>
<gene>
    <name evidence="3" type="ordered locus">BN6_56230</name>
</gene>
<feature type="transmembrane region" description="Helical" evidence="1">
    <location>
        <begin position="533"/>
        <end position="555"/>
    </location>
</feature>
<protein>
    <submittedName>
        <fullName evidence="3">Putative membrane protein</fullName>
    </submittedName>
</protein>
<feature type="transmembrane region" description="Helical" evidence="1">
    <location>
        <begin position="21"/>
        <end position="40"/>
    </location>
</feature>
<dbReference type="EMBL" id="HE804045">
    <property type="protein sequence ID" value="CCH32882.1"/>
    <property type="molecule type" value="Genomic_DNA"/>
</dbReference>
<reference evidence="3 4" key="1">
    <citation type="journal article" date="2012" name="BMC Genomics">
        <title>Complete genome sequence of Saccharothrix espanaensis DSM 44229T and comparison to the other completely sequenced Pseudonocardiaceae.</title>
        <authorList>
            <person name="Strobel T."/>
            <person name="Al-Dilaimi A."/>
            <person name="Blom J."/>
            <person name="Gessner A."/>
            <person name="Kalinowski J."/>
            <person name="Luzhetska M."/>
            <person name="Puhler A."/>
            <person name="Szczepanowski R."/>
            <person name="Bechthold A."/>
            <person name="Ruckert C."/>
        </authorList>
    </citation>
    <scope>NUCLEOTIDE SEQUENCE [LARGE SCALE GENOMIC DNA]</scope>
    <source>
        <strain evidence="4">ATCC 51144 / DSM 44229 / JCM 9112 / NBRC 15066 / NRRL 15764</strain>
    </source>
</reference>
<feature type="transmembrane region" description="Helical" evidence="1">
    <location>
        <begin position="481"/>
        <end position="499"/>
    </location>
</feature>
<feature type="transmembrane region" description="Helical" evidence="1">
    <location>
        <begin position="46"/>
        <end position="64"/>
    </location>
</feature>
<keyword evidence="1" id="KW-0472">Membrane</keyword>
<dbReference type="CDD" id="cd16917">
    <property type="entry name" value="HATPase_UhpB-NarQ-NarX-like"/>
    <property type="match status" value="1"/>
</dbReference>
<keyword evidence="1" id="KW-1133">Transmembrane helix</keyword>
<dbReference type="HOGENOM" id="CLU_375011_0_0_11"/>
<evidence type="ECO:0000256" key="1">
    <source>
        <dbReference type="SAM" id="Phobius"/>
    </source>
</evidence>
<dbReference type="InterPro" id="IPR003594">
    <property type="entry name" value="HATPase_dom"/>
</dbReference>
<evidence type="ECO:0000313" key="3">
    <source>
        <dbReference type="EMBL" id="CCH32882.1"/>
    </source>
</evidence>
<dbReference type="Pfam" id="PF02518">
    <property type="entry name" value="HATPase_c"/>
    <property type="match status" value="1"/>
</dbReference>
<feature type="transmembrane region" description="Helical" evidence="1">
    <location>
        <begin position="424"/>
        <end position="443"/>
    </location>
</feature>
<proteinExistence type="predicted"/>
<keyword evidence="1" id="KW-0812">Transmembrane</keyword>
<dbReference type="SUPFAM" id="SSF55874">
    <property type="entry name" value="ATPase domain of HSP90 chaperone/DNA topoisomerase II/histidine kinase"/>
    <property type="match status" value="1"/>
</dbReference>
<dbReference type="Proteomes" id="UP000006281">
    <property type="component" value="Chromosome"/>
</dbReference>
<dbReference type="PATRIC" id="fig|1179773.3.peg.5663"/>
<organism evidence="3 4">
    <name type="scientific">Saccharothrix espanaensis (strain ATCC 51144 / DSM 44229 / JCM 9112 / NBRC 15066 / NRRL 15764)</name>
    <dbReference type="NCBI Taxonomy" id="1179773"/>
    <lineage>
        <taxon>Bacteria</taxon>
        <taxon>Bacillati</taxon>
        <taxon>Actinomycetota</taxon>
        <taxon>Actinomycetes</taxon>
        <taxon>Pseudonocardiales</taxon>
        <taxon>Pseudonocardiaceae</taxon>
        <taxon>Saccharothrix</taxon>
    </lineage>
</organism>
<name>K0K5K4_SACES</name>
<feature type="transmembrane region" description="Helical" evidence="1">
    <location>
        <begin position="392"/>
        <end position="412"/>
    </location>
</feature>
<dbReference type="RefSeq" id="WP_015102994.1">
    <property type="nucleotide sequence ID" value="NC_019673.1"/>
</dbReference>
<feature type="transmembrane region" description="Helical" evidence="1">
    <location>
        <begin position="455"/>
        <end position="475"/>
    </location>
</feature>
<dbReference type="Gene3D" id="3.30.565.10">
    <property type="entry name" value="Histidine kinase-like ATPase, C-terminal domain"/>
    <property type="match status" value="1"/>
</dbReference>
<evidence type="ECO:0000259" key="2">
    <source>
        <dbReference type="Pfam" id="PF02518"/>
    </source>
</evidence>
<keyword evidence="4" id="KW-1185">Reference proteome</keyword>
<dbReference type="STRING" id="1179773.BN6_56230"/>
<evidence type="ECO:0000313" key="4">
    <source>
        <dbReference type="Proteomes" id="UP000006281"/>
    </source>
</evidence>
<dbReference type="eggNOG" id="COG4585">
    <property type="taxonomic scope" value="Bacteria"/>
</dbReference>
<dbReference type="InterPro" id="IPR036890">
    <property type="entry name" value="HATPase_C_sf"/>
</dbReference>
<dbReference type="OrthoDB" id="3534981at2"/>
<sequence length="740" mass="78617">MTAGDGPAAKARTYRSAVERGIQRAFAVMSVAFALAAAVPDPRSCSPAVTATNTVFFVFLLVVATRAWRVRLGKAEGIIAAGITVAGDLARVVPAAEVPPAASGASIVTVVLLVGFHDRRCCLALVSVVTLMSLQCDAVVDGVAASIEGQWPHLAAYVTSYYLVPVLRLDGERADQAREALHRVHVKAAEAHARREAHRHFQRVLHDDIMSALRAVATMGLRRKDVRRAAAEAVWHAESLPDDTVGAPVELWPLLAARWRSVGIHVLPGRSDRVVVPSAVAGAVVAAHRELLRNVRRHARVDQVVVDLRADGAGFVLRVTDHGVGFRPNEIRGSSLGLRDSVLSRIGEVGGRVAVESEPGVGTSVELSWRPDGTSCVGADQKPDRARGFRAAVVDVRVPLYAACLPYLLGAAVPLTGRLGAAQVTPWLALWYAVFAVTVVAFIERARRPVGSCAAWAAALWAMISSVSASLMLPADTPGALLSWPIGAVGPLLLVLAVVRPWWEGVCAVLVSQTALGWAMATGHFVLAQPLEVVPLALAPVVGVVMGSTISVAIADHGRVAMGTDDERTRVATQAAGHDSRHALHASRLAGIGRVVLPFLAGVVDGRVALGDRRTQWIACELEHSTHDEMHIPGVLDDDARRVLNRARRAGCVITVQTDVDTLNPPAVVREVLTTTLVGGELPKEVVLSLYPCRGGTLVSLVRLPGSRAAMERLRVAFPAAELSNDTDAVEFELFVPFST</sequence>
<dbReference type="KEGG" id="sesp:BN6_56230"/>
<feature type="transmembrane region" description="Helical" evidence="1">
    <location>
        <begin position="506"/>
        <end position="527"/>
    </location>
</feature>